<evidence type="ECO:0000256" key="3">
    <source>
        <dbReference type="ARBA" id="ARBA00022801"/>
    </source>
</evidence>
<dbReference type="Pfam" id="PF13419">
    <property type="entry name" value="HAD_2"/>
    <property type="match status" value="1"/>
</dbReference>
<keyword evidence="2" id="KW-0479">Metal-binding</keyword>
<proteinExistence type="predicted"/>
<keyword evidence="4" id="KW-0460">Magnesium</keyword>
<dbReference type="InterPro" id="IPR036412">
    <property type="entry name" value="HAD-like_sf"/>
</dbReference>
<evidence type="ECO:0000256" key="1">
    <source>
        <dbReference type="ARBA" id="ARBA00001946"/>
    </source>
</evidence>
<dbReference type="NCBIfam" id="TIGR01509">
    <property type="entry name" value="HAD-SF-IA-v3"/>
    <property type="match status" value="1"/>
</dbReference>
<dbReference type="EMBL" id="CP147251">
    <property type="protein sequence ID" value="WYJ76014.1"/>
    <property type="molecule type" value="Genomic_DNA"/>
</dbReference>
<dbReference type="PRINTS" id="PR00413">
    <property type="entry name" value="HADHALOGNASE"/>
</dbReference>
<dbReference type="SFLD" id="SFLDS00003">
    <property type="entry name" value="Haloacid_Dehalogenase"/>
    <property type="match status" value="1"/>
</dbReference>
<evidence type="ECO:0000256" key="4">
    <source>
        <dbReference type="ARBA" id="ARBA00022842"/>
    </source>
</evidence>
<dbReference type="Gene3D" id="3.40.50.1000">
    <property type="entry name" value="HAD superfamily/HAD-like"/>
    <property type="match status" value="1"/>
</dbReference>
<organism evidence="5 6">
    <name type="scientific">Candidatus Enterococcus lowellii</name>
    <dbReference type="NCBI Taxonomy" id="2230877"/>
    <lineage>
        <taxon>Bacteria</taxon>
        <taxon>Bacillati</taxon>
        <taxon>Bacillota</taxon>
        <taxon>Bacilli</taxon>
        <taxon>Lactobacillales</taxon>
        <taxon>Enterococcaceae</taxon>
        <taxon>Enterococcus</taxon>
    </lineage>
</organism>
<dbReference type="InterPro" id="IPR041492">
    <property type="entry name" value="HAD_2"/>
</dbReference>
<evidence type="ECO:0000313" key="5">
    <source>
        <dbReference type="EMBL" id="WYJ76014.1"/>
    </source>
</evidence>
<evidence type="ECO:0000256" key="2">
    <source>
        <dbReference type="ARBA" id="ARBA00022723"/>
    </source>
</evidence>
<dbReference type="InterPro" id="IPR051400">
    <property type="entry name" value="HAD-like_hydrolase"/>
</dbReference>
<sequence length="207" mass="23764">MKKWVFFDVGFTLIDETRCYVEHVTQCTQQLALMGIHVTPEEYYGQMIQASKLGKKPIKTVWERYTELAKPEWSYTGERRYPDTIPTLEQLASRYHLGIIANQGTGLVERLVAHDIAHYFDLIISSAEIGMKKPSPDIFTYALQQAHVSAQECLYIGDRCDNDIIPAKKLGFTTIRVRQGLGQYQPENELFHSDYTVSQLSELLEIL</sequence>
<reference evidence="5 6" key="1">
    <citation type="submission" date="2021-03" db="EMBL/GenBank/DDBJ databases">
        <authorList>
            <person name="Gilmore M.S."/>
            <person name="Schwartzman J."/>
            <person name="Van Tyne D."/>
            <person name="Martin M."/>
            <person name="Earl A.M."/>
            <person name="Manson A.L."/>
            <person name="Straub T."/>
            <person name="Salamzade R."/>
            <person name="Saavedra J."/>
            <person name="Lebreton F."/>
            <person name="Prichula J."/>
            <person name="Schaufler K."/>
            <person name="Gaca A."/>
            <person name="Sgardioli B."/>
            <person name="Wagenaar J."/>
            <person name="Strong T."/>
        </authorList>
    </citation>
    <scope>NUCLEOTIDE SEQUENCE [LARGE SCALE GENOMIC DNA]</scope>
    <source>
        <strain evidence="5 6">DIV2402</strain>
    </source>
</reference>
<comment type="cofactor">
    <cofactor evidence="1">
        <name>Mg(2+)</name>
        <dbReference type="ChEBI" id="CHEBI:18420"/>
    </cofactor>
</comment>
<dbReference type="SUPFAM" id="SSF56784">
    <property type="entry name" value="HAD-like"/>
    <property type="match status" value="1"/>
</dbReference>
<protein>
    <recommendedName>
        <fullName evidence="7">HAD family hydrolase</fullName>
    </recommendedName>
</protein>
<dbReference type="NCBIfam" id="TIGR01549">
    <property type="entry name" value="HAD-SF-IA-v1"/>
    <property type="match status" value="1"/>
</dbReference>
<evidence type="ECO:0000313" key="6">
    <source>
        <dbReference type="Proteomes" id="UP000664701"/>
    </source>
</evidence>
<dbReference type="SFLD" id="SFLDG01129">
    <property type="entry name" value="C1.5:_HAD__Beta-PGM__Phosphata"/>
    <property type="match status" value="1"/>
</dbReference>
<accession>A0ABZ2SP78</accession>
<evidence type="ECO:0008006" key="7">
    <source>
        <dbReference type="Google" id="ProtNLM"/>
    </source>
</evidence>
<dbReference type="Gene3D" id="1.10.150.520">
    <property type="match status" value="1"/>
</dbReference>
<dbReference type="PANTHER" id="PTHR46470:SF2">
    <property type="entry name" value="GLYCERALDEHYDE 3-PHOSPHATE PHOSPHATASE"/>
    <property type="match status" value="1"/>
</dbReference>
<reference evidence="5 6" key="2">
    <citation type="submission" date="2024-03" db="EMBL/GenBank/DDBJ databases">
        <title>The Genome Sequence of Enterococcus sp. DIV2402.</title>
        <authorList>
            <consortium name="The Broad Institute Genomics Platform"/>
            <consortium name="The Broad Institute Microbial Omics Core"/>
            <consortium name="The Broad Institute Genomic Center for Infectious Diseases"/>
            <person name="Earl A."/>
            <person name="Manson A."/>
            <person name="Gilmore M."/>
            <person name="Schwartman J."/>
            <person name="Shea T."/>
            <person name="Abouelleil A."/>
            <person name="Cao P."/>
            <person name="Chapman S."/>
            <person name="Cusick C."/>
            <person name="Young S."/>
            <person name="Neafsey D."/>
            <person name="Nusbaum C."/>
            <person name="Birren B."/>
        </authorList>
    </citation>
    <scope>NUCLEOTIDE SEQUENCE [LARGE SCALE GENOMIC DNA]</scope>
    <source>
        <strain evidence="5 6">DIV2402</strain>
    </source>
</reference>
<keyword evidence="3" id="KW-0378">Hydrolase</keyword>
<dbReference type="Proteomes" id="UP000664701">
    <property type="component" value="Chromosome"/>
</dbReference>
<gene>
    <name evidence="5" type="ORF">DOK78_000631</name>
</gene>
<dbReference type="InterPro" id="IPR006439">
    <property type="entry name" value="HAD-SF_hydro_IA"/>
</dbReference>
<dbReference type="PANTHER" id="PTHR46470">
    <property type="entry name" value="N-ACYLNEURAMINATE-9-PHOSPHATASE"/>
    <property type="match status" value="1"/>
</dbReference>
<name>A0ABZ2SP78_9ENTE</name>
<keyword evidence="6" id="KW-1185">Reference proteome</keyword>
<dbReference type="InterPro" id="IPR023214">
    <property type="entry name" value="HAD_sf"/>
</dbReference>
<dbReference type="RefSeq" id="WP_207942275.1">
    <property type="nucleotide sequence ID" value="NZ_CP147251.1"/>
</dbReference>